<proteinExistence type="predicted"/>
<keyword evidence="1" id="KW-0472">Membrane</keyword>
<dbReference type="AlphaFoldDB" id="A0A8B6ED32"/>
<comment type="caution">
    <text evidence="2">The sequence shown here is derived from an EMBL/GenBank/DDBJ whole genome shotgun (WGS) entry which is preliminary data.</text>
</comment>
<gene>
    <name evidence="2" type="ORF">MGAL_10B059496</name>
</gene>
<protein>
    <submittedName>
        <fullName evidence="2">Uncharacterized protein</fullName>
    </submittedName>
</protein>
<reference evidence="2" key="1">
    <citation type="submission" date="2018-11" db="EMBL/GenBank/DDBJ databases">
        <authorList>
            <person name="Alioto T."/>
            <person name="Alioto T."/>
        </authorList>
    </citation>
    <scope>NUCLEOTIDE SEQUENCE</scope>
</reference>
<dbReference type="OrthoDB" id="100006at2759"/>
<organism evidence="2 3">
    <name type="scientific">Mytilus galloprovincialis</name>
    <name type="common">Mediterranean mussel</name>
    <dbReference type="NCBI Taxonomy" id="29158"/>
    <lineage>
        <taxon>Eukaryota</taxon>
        <taxon>Metazoa</taxon>
        <taxon>Spiralia</taxon>
        <taxon>Lophotrochozoa</taxon>
        <taxon>Mollusca</taxon>
        <taxon>Bivalvia</taxon>
        <taxon>Autobranchia</taxon>
        <taxon>Pteriomorphia</taxon>
        <taxon>Mytilida</taxon>
        <taxon>Mytiloidea</taxon>
        <taxon>Mytilidae</taxon>
        <taxon>Mytilinae</taxon>
        <taxon>Mytilus</taxon>
    </lineage>
</organism>
<sequence>MEIQKRNGKALKLQKLTPLTDPRYRNNTNVDGEEPPDIKHNSNENMKYLYIWLIEICLRIPGTILYIMAAHKRHTGYSSAYDSVDVYFLHFQSFGDSAQAFCTWVVFCGPKLQRMVTSRVCRHHRKGEEKRMLIVQKY</sequence>
<name>A0A8B6ED32_MYTGA</name>
<dbReference type="Proteomes" id="UP000596742">
    <property type="component" value="Unassembled WGS sequence"/>
</dbReference>
<evidence type="ECO:0000256" key="1">
    <source>
        <dbReference type="SAM" id="Phobius"/>
    </source>
</evidence>
<keyword evidence="1" id="KW-1133">Transmembrane helix</keyword>
<keyword evidence="1" id="KW-0812">Transmembrane</keyword>
<keyword evidence="3" id="KW-1185">Reference proteome</keyword>
<evidence type="ECO:0000313" key="2">
    <source>
        <dbReference type="EMBL" id="VDI32800.1"/>
    </source>
</evidence>
<feature type="transmembrane region" description="Helical" evidence="1">
    <location>
        <begin position="49"/>
        <end position="69"/>
    </location>
</feature>
<evidence type="ECO:0000313" key="3">
    <source>
        <dbReference type="Proteomes" id="UP000596742"/>
    </source>
</evidence>
<accession>A0A8B6ED32</accession>
<dbReference type="EMBL" id="UYJE01004962">
    <property type="protein sequence ID" value="VDI32800.1"/>
    <property type="molecule type" value="Genomic_DNA"/>
</dbReference>